<evidence type="ECO:0000313" key="1">
    <source>
        <dbReference type="EMBL" id="OMJ17843.1"/>
    </source>
</evidence>
<dbReference type="AlphaFoldDB" id="A0A1R1XT58"/>
<gene>
    <name evidence="1" type="ORF">AYI70_g5711</name>
</gene>
<name>A0A1R1XT58_9FUNG</name>
<accession>A0A1R1XT58</accession>
<sequence length="69" mass="7739">MLFKALMSNFPKSLGTQKQEVFKVKVNHPTIVFVRVTGINWRSNELVATSGPFSNSPQLWTTIQASTTK</sequence>
<organism evidence="1 2">
    <name type="scientific">Smittium culicis</name>
    <dbReference type="NCBI Taxonomy" id="133412"/>
    <lineage>
        <taxon>Eukaryota</taxon>
        <taxon>Fungi</taxon>
        <taxon>Fungi incertae sedis</taxon>
        <taxon>Zoopagomycota</taxon>
        <taxon>Kickxellomycotina</taxon>
        <taxon>Harpellomycetes</taxon>
        <taxon>Harpellales</taxon>
        <taxon>Legeriomycetaceae</taxon>
        <taxon>Smittium</taxon>
    </lineage>
</organism>
<keyword evidence="2" id="KW-1185">Reference proteome</keyword>
<dbReference type="OrthoDB" id="167576at2759"/>
<dbReference type="Proteomes" id="UP000187283">
    <property type="component" value="Unassembled WGS sequence"/>
</dbReference>
<protein>
    <submittedName>
        <fullName evidence="1">Uncharacterized protein</fullName>
    </submittedName>
</protein>
<reference evidence="1 2" key="1">
    <citation type="submission" date="2017-01" db="EMBL/GenBank/DDBJ databases">
        <authorList>
            <person name="Mah S.A."/>
            <person name="Swanson W.J."/>
            <person name="Moy G.W."/>
            <person name="Vacquier V.D."/>
        </authorList>
    </citation>
    <scope>NUCLEOTIDE SEQUENCE [LARGE SCALE GENOMIC DNA]</scope>
    <source>
        <strain evidence="1 2">GSMNP</strain>
    </source>
</reference>
<dbReference type="EMBL" id="LSSN01001921">
    <property type="protein sequence ID" value="OMJ17843.1"/>
    <property type="molecule type" value="Genomic_DNA"/>
</dbReference>
<evidence type="ECO:0000313" key="2">
    <source>
        <dbReference type="Proteomes" id="UP000187283"/>
    </source>
</evidence>
<proteinExistence type="predicted"/>
<comment type="caution">
    <text evidence="1">The sequence shown here is derived from an EMBL/GenBank/DDBJ whole genome shotgun (WGS) entry which is preliminary data.</text>
</comment>